<accession>A0ABR7WHG8</accession>
<dbReference type="PRINTS" id="PR00080">
    <property type="entry name" value="SDRFAMILY"/>
</dbReference>
<dbReference type="PANTHER" id="PTHR44196">
    <property type="entry name" value="DEHYDROGENASE/REDUCTASE SDR FAMILY MEMBER 7B"/>
    <property type="match status" value="1"/>
</dbReference>
<evidence type="ECO:0000256" key="4">
    <source>
        <dbReference type="SAM" id="MobiDB-lite"/>
    </source>
</evidence>
<dbReference type="Gene3D" id="3.40.50.720">
    <property type="entry name" value="NAD(P)-binding Rossmann-like Domain"/>
    <property type="match status" value="1"/>
</dbReference>
<keyword evidence="2" id="KW-0560">Oxidoreductase</keyword>
<evidence type="ECO:0000313" key="6">
    <source>
        <dbReference type="EMBL" id="MBD1321332.1"/>
    </source>
</evidence>
<comment type="caution">
    <text evidence="6">The sequence shown here is derived from an EMBL/GenBank/DDBJ whole genome shotgun (WGS) entry which is preliminary data.</text>
</comment>
<dbReference type="PRINTS" id="PR00081">
    <property type="entry name" value="GDHRDH"/>
</dbReference>
<protein>
    <submittedName>
        <fullName evidence="6">SDR family oxidoreductase</fullName>
    </submittedName>
</protein>
<sequence>MPRSSPRSGSRRSPLPSPRASRSRCRTEHCAVRSARYGVSVAAASGSKVVLVTGASSGIGAEVARIFVERGHTVYGTSRRPEAVADPVAGVRYVRLDNADYQSAIDCAHEIGAIDVLINNAGESQAGALEDTSMAAIEDLFAANVFGPVALTKAVLPGMRERGTGTVVMVGSMLSSFPVAFRSNYAATKSALKAFALATRREVAPYGIRMISVEPGTIATGIGDRRSIHIGDDSPYRGEYETLAAATRTNEDAGISATAMATVIVGAALAEHPKPFYAKGNHAGIVFALRRLLPRQAVLDLSARIHGLRKVRI</sequence>
<comment type="similarity">
    <text evidence="1 3">Belongs to the short-chain dehydrogenases/reductases (SDR) family.</text>
</comment>
<dbReference type="Pfam" id="PF00106">
    <property type="entry name" value="adh_short"/>
    <property type="match status" value="1"/>
</dbReference>
<evidence type="ECO:0000256" key="1">
    <source>
        <dbReference type="ARBA" id="ARBA00006484"/>
    </source>
</evidence>
<dbReference type="EMBL" id="JACWMS010000003">
    <property type="protein sequence ID" value="MBD1321332.1"/>
    <property type="molecule type" value="Genomic_DNA"/>
</dbReference>
<reference evidence="6 7" key="1">
    <citation type="submission" date="2020-09" db="EMBL/GenBank/DDBJ databases">
        <title>Novel species in genus Gordonia.</title>
        <authorList>
            <person name="Zhang G."/>
        </authorList>
    </citation>
    <scope>NUCLEOTIDE SEQUENCE [LARGE SCALE GENOMIC DNA]</scope>
    <source>
        <strain evidence="6 7">ON-33</strain>
    </source>
</reference>
<dbReference type="SMART" id="SM00822">
    <property type="entry name" value="PKS_KR"/>
    <property type="match status" value="1"/>
</dbReference>
<feature type="region of interest" description="Disordered" evidence="4">
    <location>
        <begin position="1"/>
        <end position="26"/>
    </location>
</feature>
<dbReference type="PROSITE" id="PS00061">
    <property type="entry name" value="ADH_SHORT"/>
    <property type="match status" value="1"/>
</dbReference>
<gene>
    <name evidence="6" type="ORF">IDF66_17230</name>
</gene>
<organism evidence="6 7">
    <name type="scientific">Gordonia hankookensis</name>
    <dbReference type="NCBI Taxonomy" id="589403"/>
    <lineage>
        <taxon>Bacteria</taxon>
        <taxon>Bacillati</taxon>
        <taxon>Actinomycetota</taxon>
        <taxon>Actinomycetes</taxon>
        <taxon>Mycobacteriales</taxon>
        <taxon>Gordoniaceae</taxon>
        <taxon>Gordonia</taxon>
    </lineage>
</organism>
<evidence type="ECO:0000256" key="3">
    <source>
        <dbReference type="RuleBase" id="RU000363"/>
    </source>
</evidence>
<dbReference type="InterPro" id="IPR057326">
    <property type="entry name" value="KR_dom"/>
</dbReference>
<dbReference type="InterPro" id="IPR020904">
    <property type="entry name" value="Sc_DH/Rdtase_CS"/>
</dbReference>
<dbReference type="PANTHER" id="PTHR44196:SF1">
    <property type="entry name" value="DEHYDROGENASE_REDUCTASE SDR FAMILY MEMBER 7B"/>
    <property type="match status" value="1"/>
</dbReference>
<dbReference type="InterPro" id="IPR002347">
    <property type="entry name" value="SDR_fam"/>
</dbReference>
<name>A0ABR7WHG8_9ACTN</name>
<feature type="compositionally biased region" description="Low complexity" evidence="4">
    <location>
        <begin position="1"/>
        <end position="20"/>
    </location>
</feature>
<feature type="domain" description="Ketoreductase" evidence="5">
    <location>
        <begin position="48"/>
        <end position="233"/>
    </location>
</feature>
<dbReference type="Proteomes" id="UP000602395">
    <property type="component" value="Unassembled WGS sequence"/>
</dbReference>
<dbReference type="SUPFAM" id="SSF51735">
    <property type="entry name" value="NAD(P)-binding Rossmann-fold domains"/>
    <property type="match status" value="1"/>
</dbReference>
<keyword evidence="7" id="KW-1185">Reference proteome</keyword>
<dbReference type="InterPro" id="IPR036291">
    <property type="entry name" value="NAD(P)-bd_dom_sf"/>
</dbReference>
<evidence type="ECO:0000313" key="7">
    <source>
        <dbReference type="Proteomes" id="UP000602395"/>
    </source>
</evidence>
<proteinExistence type="inferred from homology"/>
<evidence type="ECO:0000256" key="2">
    <source>
        <dbReference type="ARBA" id="ARBA00023002"/>
    </source>
</evidence>
<evidence type="ECO:0000259" key="5">
    <source>
        <dbReference type="SMART" id="SM00822"/>
    </source>
</evidence>
<dbReference type="CDD" id="cd05374">
    <property type="entry name" value="17beta-HSD-like_SDR_c"/>
    <property type="match status" value="1"/>
</dbReference>